<dbReference type="InterPro" id="IPR001841">
    <property type="entry name" value="Znf_RING"/>
</dbReference>
<dbReference type="SUPFAM" id="SSF57850">
    <property type="entry name" value="RING/U-box"/>
    <property type="match status" value="1"/>
</dbReference>
<evidence type="ECO:0000256" key="2">
    <source>
        <dbReference type="SAM" id="Phobius"/>
    </source>
</evidence>
<keyword evidence="1" id="KW-0479">Metal-binding</keyword>
<organism evidence="5 6">
    <name type="scientific">Urochloa decumbens</name>
    <dbReference type="NCBI Taxonomy" id="240449"/>
    <lineage>
        <taxon>Eukaryota</taxon>
        <taxon>Viridiplantae</taxon>
        <taxon>Streptophyta</taxon>
        <taxon>Embryophyta</taxon>
        <taxon>Tracheophyta</taxon>
        <taxon>Spermatophyta</taxon>
        <taxon>Magnoliopsida</taxon>
        <taxon>Liliopsida</taxon>
        <taxon>Poales</taxon>
        <taxon>Poaceae</taxon>
        <taxon>PACMAD clade</taxon>
        <taxon>Panicoideae</taxon>
        <taxon>Panicodae</taxon>
        <taxon>Paniceae</taxon>
        <taxon>Melinidinae</taxon>
        <taxon>Urochloa</taxon>
    </lineage>
</organism>
<accession>A0ABC9HCD5</accession>
<evidence type="ECO:0000313" key="5">
    <source>
        <dbReference type="EMBL" id="CAM0152450.1"/>
    </source>
</evidence>
<keyword evidence="1" id="KW-0863">Zinc-finger</keyword>
<dbReference type="Proteomes" id="UP001497457">
    <property type="component" value="Unassembled WGS sequence"/>
</dbReference>
<protein>
    <recommendedName>
        <fullName evidence="3">RING-type domain-containing protein</fullName>
    </recommendedName>
</protein>
<dbReference type="Pfam" id="PF13639">
    <property type="entry name" value="zf-RING_2"/>
    <property type="match status" value="1"/>
</dbReference>
<keyword evidence="2" id="KW-1133">Transmembrane helix</keyword>
<feature type="domain" description="RING-type" evidence="3">
    <location>
        <begin position="101"/>
        <end position="143"/>
    </location>
</feature>
<proteinExistence type="predicted"/>
<keyword evidence="6" id="KW-1185">Reference proteome</keyword>
<name>A0ABC9HCD5_9POAL</name>
<dbReference type="GO" id="GO:0008270">
    <property type="term" value="F:zinc ion binding"/>
    <property type="evidence" value="ECO:0007669"/>
    <property type="project" value="UniProtKB-KW"/>
</dbReference>
<dbReference type="Gene3D" id="3.30.40.10">
    <property type="entry name" value="Zinc/RING finger domain, C3HC4 (zinc finger)"/>
    <property type="match status" value="1"/>
</dbReference>
<evidence type="ECO:0000313" key="6">
    <source>
        <dbReference type="Proteomes" id="UP001497457"/>
    </source>
</evidence>
<keyword evidence="2" id="KW-0472">Membrane</keyword>
<evidence type="ECO:0000259" key="3">
    <source>
        <dbReference type="PROSITE" id="PS50089"/>
    </source>
</evidence>
<feature type="transmembrane region" description="Helical" evidence="2">
    <location>
        <begin position="32"/>
        <end position="57"/>
    </location>
</feature>
<dbReference type="EMBL" id="CAXIPR030005754">
    <property type="protein sequence ID" value="CAM0152450.1"/>
    <property type="molecule type" value="Genomic_DNA"/>
</dbReference>
<dbReference type="PANTHER" id="PTHR45676">
    <property type="entry name" value="RING-H2 FINGER PROTEIN ATL51-RELATED"/>
    <property type="match status" value="1"/>
</dbReference>
<keyword evidence="1" id="KW-0862">Zinc</keyword>
<sequence length="155" mass="17215">MAAANPTSSAVFDPSIFDCLWWTRTALKLLKWLGWGALCSAAAAVVLLACAAAYLAFAEHRRRKAALARRKRLRRRMMSTVRDAPYEQMLAARIIIQAKPCVVCRREYEAGETCSVLPRCAHVFHRHCIAAWLRHHNTCPICNAAVLVALPAATS</sequence>
<dbReference type="InterPro" id="IPR013083">
    <property type="entry name" value="Znf_RING/FYVE/PHD"/>
</dbReference>
<dbReference type="EMBL" id="OZ075119">
    <property type="protein sequence ID" value="CAL5098633.1"/>
    <property type="molecule type" value="Genomic_DNA"/>
</dbReference>
<reference evidence="5 6" key="1">
    <citation type="submission" date="2024-10" db="EMBL/GenBank/DDBJ databases">
        <authorList>
            <person name="Ryan C."/>
        </authorList>
    </citation>
    <scope>NUCLEOTIDE SEQUENCE [LARGE SCALE GENOMIC DNA]</scope>
</reference>
<evidence type="ECO:0000313" key="4">
    <source>
        <dbReference type="EMBL" id="CAL5098633.1"/>
    </source>
</evidence>
<evidence type="ECO:0000256" key="1">
    <source>
        <dbReference type="PROSITE-ProRule" id="PRU00175"/>
    </source>
</evidence>
<gene>
    <name evidence="4" type="ORF">URODEC1_LOCUS118354</name>
    <name evidence="5" type="ORF">URODEC1_LOCUS125268</name>
</gene>
<dbReference type="Proteomes" id="UP001497457">
    <property type="component" value="Chromosome 9rd"/>
</dbReference>
<keyword evidence="2" id="KW-0812">Transmembrane</keyword>
<dbReference type="SMART" id="SM00184">
    <property type="entry name" value="RING"/>
    <property type="match status" value="1"/>
</dbReference>
<dbReference type="AlphaFoldDB" id="A0ABC9HCD5"/>
<dbReference type="PROSITE" id="PS50089">
    <property type="entry name" value="ZF_RING_2"/>
    <property type="match status" value="1"/>
</dbReference>